<name>A0A194PK76_PAPXU</name>
<evidence type="ECO:0000256" key="4">
    <source>
        <dbReference type="SAM" id="MobiDB-lite"/>
    </source>
</evidence>
<feature type="compositionally biased region" description="Polar residues" evidence="4">
    <location>
        <begin position="297"/>
        <end position="323"/>
    </location>
</feature>
<sequence>MEWVLRSPQLHSTFSNLGFLHSDGYHVNEHCNAALETILHNILTEDKYLCTYRRSISFGQNIKKDLIPLLINAKEDKTIELLIKILVNLTIPIECLLSMDAISKTGFGRHTIFEVNNLLATTKLALTDHRATKVIIEFLKKNSDLEQKSKLSSEQCVNISNTLLFLRNILHIPEDVSDLSPVYNGAPHTVQNQLLWNLFSQNFDIVLIKLMCMPDATNWAVTMVQLIALLYKDQHVTTLHKLLNLWLDASISESSEDNESNTSPQDRGSKDSSPNLTSDPTSDSSDTGGSGKSNDDPSSVNNDWDASSRNNMNSSQPFQSPRSADNHASETIYNNNSGDSGSNENDSQNYQQRKSEKKVVISENSDYGYVTQIENQESISTSSNEDELPTKKPQHQKPHTTKQRISNKVRSNLTLQERKRKKIVKKGRINITTLQGHNTLTDDDISNVLKEFTVNFLLKGYNSLVKTLHKEILTNVQLEIDTSHFFWLVTYFLKFATQIELDLEHVCSVLSFEIISYLTAEGVNLCEQFELARKLDGNDLKPNVRRLHLVVTAIREFVQAIELYKKSPHTCDDDQDKLVSLQMKMCETNELRSLLVLLLRHYNPKYHPKQYLQDLIVTNHILLMFLDNVMKMPDYKGTTSMPDHIKQFATPEIMSQYGLLLEDYEGNGEFVNDCIFTMMHHVGGELGCVIALFQPKILKTFTSIWKSEFETCDDWSDLIEYVINTFIKKPQSLQSTGTFRLESESFDVAQSKEAGKDVGVKRKSTTSSVTNAKERWTEDEISSLSWNYMQCNTMSDVIGEILKLFKEDGVIKKRDSVIKELFKQSIINKEEFEKLLKSEMDRNSKAVQINKEMRDDEIGKLCEQLTQDGKSKFLDWVQTVLLDTCYAKIYFEKKAQMDIDFTKKDNKGINNNADEPVASPVSYHSLVLNQSVPLVPWNCEQASMCKDLKFLQLLHKLGFHMPVDSGKVFIRIPHFWTPDFIFDVASKISPIDKSKLKFSVSEVMESSVTKSNQRNSSALPAIAKDAIMTTPLDNFYQVNKQQHFGTVVNFTPMPGSSFSLNEDEFQKPNWLEVVQKSQEYKISFDLGSTILKEEIIEVKVTEVQGRVGEEGVREEAGRAGRARGQEAGAGEGPEEEETSCMPDAALAMPAAMAAMSAKPDVNYNLHHMESEYYNSVCETASVASDLTRMYVSDEEEKPEPMRPTRALEVKALSDELSSSDTDSVTPTVEKRPRVTFFPTF</sequence>
<dbReference type="GO" id="GO:0003677">
    <property type="term" value="F:DNA binding"/>
    <property type="evidence" value="ECO:0007669"/>
    <property type="project" value="TreeGrafter"/>
</dbReference>
<keyword evidence="3" id="KW-0539">Nucleus</keyword>
<evidence type="ECO:0000313" key="7">
    <source>
        <dbReference type="EMBL" id="KPI93841.1"/>
    </source>
</evidence>
<reference evidence="7 8" key="1">
    <citation type="journal article" date="2015" name="Nat. Commun.">
        <title>Outbred genome sequencing and CRISPR/Cas9 gene editing in butterflies.</title>
        <authorList>
            <person name="Li X."/>
            <person name="Fan D."/>
            <person name="Zhang W."/>
            <person name="Liu G."/>
            <person name="Zhang L."/>
            <person name="Zhao L."/>
            <person name="Fang X."/>
            <person name="Chen L."/>
            <person name="Dong Y."/>
            <person name="Chen Y."/>
            <person name="Ding Y."/>
            <person name="Zhao R."/>
            <person name="Feng M."/>
            <person name="Zhu Y."/>
            <person name="Feng Y."/>
            <person name="Jiang X."/>
            <person name="Zhu D."/>
            <person name="Xiang H."/>
            <person name="Feng X."/>
            <person name="Li S."/>
            <person name="Wang J."/>
            <person name="Zhang G."/>
            <person name="Kronforst M.R."/>
            <person name="Wang W."/>
        </authorList>
    </citation>
    <scope>NUCLEOTIDE SEQUENCE [LARGE SCALE GENOMIC DNA]</scope>
    <source>
        <strain evidence="7">Ya'a_city_454_Px</strain>
        <tissue evidence="7">Whole body</tissue>
    </source>
</reference>
<dbReference type="InterPro" id="IPR044998">
    <property type="entry name" value="Timeless"/>
</dbReference>
<dbReference type="PANTHER" id="PTHR22940">
    <property type="entry name" value="TIMEOUT/TIMELESS-2"/>
    <property type="match status" value="1"/>
</dbReference>
<dbReference type="PANTHER" id="PTHR22940:SF5">
    <property type="entry name" value="PROTEIN TIMELESS"/>
    <property type="match status" value="1"/>
</dbReference>
<feature type="domain" description="Timeless N-terminal" evidence="5">
    <location>
        <begin position="25"/>
        <end position="279"/>
    </location>
</feature>
<feature type="compositionally biased region" description="Low complexity" evidence="4">
    <location>
        <begin position="271"/>
        <end position="287"/>
    </location>
</feature>
<evidence type="ECO:0000259" key="5">
    <source>
        <dbReference type="Pfam" id="PF04821"/>
    </source>
</evidence>
<dbReference type="InterPro" id="IPR007725">
    <property type="entry name" value="TIMELESS_C"/>
</dbReference>
<dbReference type="EMBL" id="KQ459601">
    <property type="protein sequence ID" value="KPI93841.1"/>
    <property type="molecule type" value="Genomic_DNA"/>
</dbReference>
<dbReference type="Pfam" id="PF05029">
    <property type="entry name" value="TIMELESS_C"/>
    <property type="match status" value="1"/>
</dbReference>
<feature type="region of interest" description="Disordered" evidence="4">
    <location>
        <begin position="376"/>
        <end position="404"/>
    </location>
</feature>
<proteinExistence type="inferred from homology"/>
<protein>
    <submittedName>
        <fullName evidence="7">Protein timeless</fullName>
    </submittedName>
</protein>
<dbReference type="Proteomes" id="UP000053268">
    <property type="component" value="Unassembled WGS sequence"/>
</dbReference>
<feature type="compositionally biased region" description="Basic and acidic residues" evidence="4">
    <location>
        <begin position="1109"/>
        <end position="1118"/>
    </location>
</feature>
<gene>
    <name evidence="7" type="ORF">RR46_13006</name>
</gene>
<feature type="domain" description="Timeless C-terminal" evidence="6">
    <location>
        <begin position="862"/>
        <end position="979"/>
    </location>
</feature>
<evidence type="ECO:0000313" key="8">
    <source>
        <dbReference type="Proteomes" id="UP000053268"/>
    </source>
</evidence>
<accession>A0A194PK76</accession>
<dbReference type="GO" id="GO:0048511">
    <property type="term" value="P:rhythmic process"/>
    <property type="evidence" value="ECO:0007669"/>
    <property type="project" value="UniProtKB-KW"/>
</dbReference>
<keyword evidence="8" id="KW-1185">Reference proteome</keyword>
<evidence type="ECO:0000256" key="2">
    <source>
        <dbReference type="ARBA" id="ARBA00008174"/>
    </source>
</evidence>
<feature type="compositionally biased region" description="Basic residues" evidence="4">
    <location>
        <begin position="392"/>
        <end position="404"/>
    </location>
</feature>
<dbReference type="GO" id="GO:0006281">
    <property type="term" value="P:DNA repair"/>
    <property type="evidence" value="ECO:0007669"/>
    <property type="project" value="TreeGrafter"/>
</dbReference>
<dbReference type="GO" id="GO:0031298">
    <property type="term" value="C:replication fork protection complex"/>
    <property type="evidence" value="ECO:0007669"/>
    <property type="project" value="TreeGrafter"/>
</dbReference>
<dbReference type="AlphaFoldDB" id="A0A194PK76"/>
<dbReference type="GO" id="GO:0000076">
    <property type="term" value="P:DNA replication checkpoint signaling"/>
    <property type="evidence" value="ECO:0007669"/>
    <property type="project" value="TreeGrafter"/>
</dbReference>
<dbReference type="STRING" id="66420.A0A194PK76"/>
<comment type="subcellular location">
    <subcellularLocation>
        <location evidence="1">Nucleus</location>
    </subcellularLocation>
</comment>
<comment type="similarity">
    <text evidence="2">Belongs to the timeless family.</text>
</comment>
<dbReference type="GO" id="GO:0009649">
    <property type="term" value="P:entrainment of circadian clock"/>
    <property type="evidence" value="ECO:0007669"/>
    <property type="project" value="TreeGrafter"/>
</dbReference>
<evidence type="ECO:0000256" key="3">
    <source>
        <dbReference type="ARBA" id="ARBA00023242"/>
    </source>
</evidence>
<organism evidence="7 8">
    <name type="scientific">Papilio xuthus</name>
    <name type="common">Asian swallowtail butterfly</name>
    <dbReference type="NCBI Taxonomy" id="66420"/>
    <lineage>
        <taxon>Eukaryota</taxon>
        <taxon>Metazoa</taxon>
        <taxon>Ecdysozoa</taxon>
        <taxon>Arthropoda</taxon>
        <taxon>Hexapoda</taxon>
        <taxon>Insecta</taxon>
        <taxon>Pterygota</taxon>
        <taxon>Neoptera</taxon>
        <taxon>Endopterygota</taxon>
        <taxon>Lepidoptera</taxon>
        <taxon>Glossata</taxon>
        <taxon>Ditrysia</taxon>
        <taxon>Papilionoidea</taxon>
        <taxon>Papilionidae</taxon>
        <taxon>Papilioninae</taxon>
        <taxon>Papilio</taxon>
    </lineage>
</organism>
<evidence type="ECO:0000259" key="6">
    <source>
        <dbReference type="Pfam" id="PF05029"/>
    </source>
</evidence>
<dbReference type="Pfam" id="PF04821">
    <property type="entry name" value="TIMELESS"/>
    <property type="match status" value="1"/>
</dbReference>
<feature type="region of interest" description="Disordered" evidence="4">
    <location>
        <begin position="254"/>
        <end position="363"/>
    </location>
</feature>
<evidence type="ECO:0000256" key="1">
    <source>
        <dbReference type="ARBA" id="ARBA00004123"/>
    </source>
</evidence>
<feature type="compositionally biased region" description="Low complexity" evidence="4">
    <location>
        <begin position="334"/>
        <end position="349"/>
    </location>
</feature>
<dbReference type="InterPro" id="IPR006906">
    <property type="entry name" value="Timeless_N"/>
</dbReference>
<feature type="region of interest" description="Disordered" evidence="4">
    <location>
        <begin position="1109"/>
        <end position="1138"/>
    </location>
</feature>
<dbReference type="GO" id="GO:0043111">
    <property type="term" value="P:replication fork arrest"/>
    <property type="evidence" value="ECO:0007669"/>
    <property type="project" value="TreeGrafter"/>
</dbReference>